<organism evidence="1 2">
    <name type="scientific">Nitritalea halalkaliphila LW7</name>
    <dbReference type="NCBI Taxonomy" id="1189621"/>
    <lineage>
        <taxon>Bacteria</taxon>
        <taxon>Pseudomonadati</taxon>
        <taxon>Bacteroidota</taxon>
        <taxon>Cytophagia</taxon>
        <taxon>Cytophagales</taxon>
        <taxon>Cyclobacteriaceae</taxon>
        <taxon>Nitritalea</taxon>
    </lineage>
</organism>
<dbReference type="AlphaFoldDB" id="I5C1U4"/>
<dbReference type="RefSeq" id="WP_009055523.1">
    <property type="nucleotide sequence ID" value="NZ_AJYA01000026.1"/>
</dbReference>
<keyword evidence="2" id="KW-1185">Reference proteome</keyword>
<sequence>MNGQMLRLTLMSGESNIQKNPKKMKKFSLEMLRLTLDEVLGRSQMKKITGGAGGGSWVCYCGHVGGPGQGDQFLVAADDTSEALEVAQVVCDQADVTCNGA</sequence>
<evidence type="ECO:0000313" key="1">
    <source>
        <dbReference type="EMBL" id="EIM75796.1"/>
    </source>
</evidence>
<accession>I5C1U4</accession>
<evidence type="ECO:0000313" key="2">
    <source>
        <dbReference type="Proteomes" id="UP000005551"/>
    </source>
</evidence>
<comment type="caution">
    <text evidence="1">The sequence shown here is derived from an EMBL/GenBank/DDBJ whole genome shotgun (WGS) entry which is preliminary data.</text>
</comment>
<dbReference type="Proteomes" id="UP000005551">
    <property type="component" value="Unassembled WGS sequence"/>
</dbReference>
<dbReference type="OrthoDB" id="828061at2"/>
<proteinExistence type="predicted"/>
<protein>
    <submittedName>
        <fullName evidence="1">Uncharacterized protein</fullName>
    </submittedName>
</protein>
<dbReference type="EMBL" id="AJYA01000026">
    <property type="protein sequence ID" value="EIM75796.1"/>
    <property type="molecule type" value="Genomic_DNA"/>
</dbReference>
<name>I5C1U4_9BACT</name>
<dbReference type="STRING" id="1189621.A3SI_12104"/>
<reference evidence="1 2" key="1">
    <citation type="submission" date="2012-05" db="EMBL/GenBank/DDBJ databases">
        <title>Genome sequence of Nitritalea halalkaliphila LW7.</title>
        <authorList>
            <person name="Jangir P.K."/>
            <person name="Singh A."/>
            <person name="Shivaji S."/>
            <person name="Sharma R."/>
        </authorList>
    </citation>
    <scope>NUCLEOTIDE SEQUENCE [LARGE SCALE GENOMIC DNA]</scope>
    <source>
        <strain evidence="1 2">LW7</strain>
    </source>
</reference>
<gene>
    <name evidence="1" type="ORF">A3SI_12104</name>
</gene>